<dbReference type="GO" id="GO:0015627">
    <property type="term" value="C:type II protein secretion system complex"/>
    <property type="evidence" value="ECO:0007669"/>
    <property type="project" value="TreeGrafter"/>
</dbReference>
<dbReference type="GO" id="GO:0003677">
    <property type="term" value="F:DNA binding"/>
    <property type="evidence" value="ECO:0007669"/>
    <property type="project" value="UniProtKB-KW"/>
</dbReference>
<accession>A0A9D2FSU4</accession>
<dbReference type="Gene3D" id="1.10.150.310">
    <property type="entry name" value="Tex RuvX-like domain-like"/>
    <property type="match status" value="1"/>
</dbReference>
<dbReference type="PANTHER" id="PTHR21180">
    <property type="entry name" value="ENDONUCLEASE/EXONUCLEASE/PHOSPHATASE FAMILY DOMAIN-CONTAINING PROTEIN 1"/>
    <property type="match status" value="1"/>
</dbReference>
<proteinExistence type="predicted"/>
<keyword evidence="2" id="KW-0732">Signal</keyword>
<feature type="signal peptide" evidence="2">
    <location>
        <begin position="1"/>
        <end position="22"/>
    </location>
</feature>
<sequence length="235" mass="26119">MYKKRKWLLLLAVLCAGLFLFACGEKKDGVVITRTEESVEEERALEGEANPLEDSRKDGETAKADTRKNGEVSEELSSGQADEQQEKIWVDVEGAVKAPGVYELDKSSRVFEAVEAAGGFTEEADTAWLNQAAVVTDGQKIQVYTREETKEMEEQGREPVLQSEVLEEEKEGKINLNQASLEELQEIPGIGEVRAQAIVDYREEAGAFGSIEEIQQVPGIKGKTFEKIEEYITVE</sequence>
<dbReference type="InterPro" id="IPR004509">
    <property type="entry name" value="Competence_ComEA_HhH"/>
</dbReference>
<evidence type="ECO:0000313" key="5">
    <source>
        <dbReference type="Proteomes" id="UP000824056"/>
    </source>
</evidence>
<evidence type="ECO:0000256" key="1">
    <source>
        <dbReference type="SAM" id="MobiDB-lite"/>
    </source>
</evidence>
<dbReference type="GO" id="GO:0006281">
    <property type="term" value="P:DNA repair"/>
    <property type="evidence" value="ECO:0007669"/>
    <property type="project" value="InterPro"/>
</dbReference>
<comment type="caution">
    <text evidence="4">The sequence shown here is derived from an EMBL/GenBank/DDBJ whole genome shotgun (WGS) entry which is preliminary data.</text>
</comment>
<dbReference type="NCBIfam" id="TIGR00426">
    <property type="entry name" value="competence protein ComEA helix-hairpin-helix repeat region"/>
    <property type="match status" value="1"/>
</dbReference>
<feature type="chain" id="PRO_5039371979" evidence="2">
    <location>
        <begin position="23"/>
        <end position="235"/>
    </location>
</feature>
<name>A0A9D2FSU4_9FIRM</name>
<dbReference type="Pfam" id="PF10531">
    <property type="entry name" value="SLBB"/>
    <property type="match status" value="1"/>
</dbReference>
<dbReference type="InterPro" id="IPR010994">
    <property type="entry name" value="RuvA_2-like"/>
</dbReference>
<protein>
    <submittedName>
        <fullName evidence="4">ComEA family DNA-binding protein</fullName>
    </submittedName>
</protein>
<reference evidence="4" key="2">
    <citation type="submission" date="2021-04" db="EMBL/GenBank/DDBJ databases">
        <authorList>
            <person name="Gilroy R."/>
        </authorList>
    </citation>
    <scope>NUCLEOTIDE SEQUENCE</scope>
    <source>
        <strain evidence="4">1068</strain>
    </source>
</reference>
<dbReference type="Pfam" id="PF12836">
    <property type="entry name" value="HHH_3"/>
    <property type="match status" value="1"/>
</dbReference>
<dbReference type="Gene3D" id="3.10.560.10">
    <property type="entry name" value="Outer membrane lipoprotein wza domain like"/>
    <property type="match status" value="1"/>
</dbReference>
<dbReference type="SMART" id="SM00278">
    <property type="entry name" value="HhH1"/>
    <property type="match status" value="2"/>
</dbReference>
<evidence type="ECO:0000256" key="2">
    <source>
        <dbReference type="SAM" id="SignalP"/>
    </source>
</evidence>
<evidence type="ECO:0000313" key="4">
    <source>
        <dbReference type="EMBL" id="HIZ65860.1"/>
    </source>
</evidence>
<dbReference type="PANTHER" id="PTHR21180:SF32">
    <property type="entry name" value="ENDONUCLEASE_EXONUCLEASE_PHOSPHATASE FAMILY DOMAIN-CONTAINING PROTEIN 1"/>
    <property type="match status" value="1"/>
</dbReference>
<gene>
    <name evidence="4" type="ORF">H9809_08185</name>
</gene>
<dbReference type="EMBL" id="DXBG01000189">
    <property type="protein sequence ID" value="HIZ65860.1"/>
    <property type="molecule type" value="Genomic_DNA"/>
</dbReference>
<feature type="region of interest" description="Disordered" evidence="1">
    <location>
        <begin position="41"/>
        <end position="84"/>
    </location>
</feature>
<organism evidence="4 5">
    <name type="scientific">Candidatus Blautia pullicola</name>
    <dbReference type="NCBI Taxonomy" id="2838498"/>
    <lineage>
        <taxon>Bacteria</taxon>
        <taxon>Bacillati</taxon>
        <taxon>Bacillota</taxon>
        <taxon>Clostridia</taxon>
        <taxon>Lachnospirales</taxon>
        <taxon>Lachnospiraceae</taxon>
        <taxon>Blautia</taxon>
    </lineage>
</organism>
<feature type="domain" description="Helix-hairpin-helix DNA-binding motif class 1" evidence="3">
    <location>
        <begin position="212"/>
        <end position="231"/>
    </location>
</feature>
<dbReference type="Proteomes" id="UP000824056">
    <property type="component" value="Unassembled WGS sequence"/>
</dbReference>
<dbReference type="PROSITE" id="PS51257">
    <property type="entry name" value="PROKAR_LIPOPROTEIN"/>
    <property type="match status" value="1"/>
</dbReference>
<dbReference type="InterPro" id="IPR019554">
    <property type="entry name" value="Soluble_ligand-bd"/>
</dbReference>
<dbReference type="AlphaFoldDB" id="A0A9D2FSU4"/>
<reference evidence="4" key="1">
    <citation type="journal article" date="2021" name="PeerJ">
        <title>Extensive microbial diversity within the chicken gut microbiome revealed by metagenomics and culture.</title>
        <authorList>
            <person name="Gilroy R."/>
            <person name="Ravi A."/>
            <person name="Getino M."/>
            <person name="Pursley I."/>
            <person name="Horton D.L."/>
            <person name="Alikhan N.F."/>
            <person name="Baker D."/>
            <person name="Gharbi K."/>
            <person name="Hall N."/>
            <person name="Watson M."/>
            <person name="Adriaenssens E.M."/>
            <person name="Foster-Nyarko E."/>
            <person name="Jarju S."/>
            <person name="Secka A."/>
            <person name="Antonio M."/>
            <person name="Oren A."/>
            <person name="Chaudhuri R.R."/>
            <person name="La Ragione R."/>
            <person name="Hildebrand F."/>
            <person name="Pallen M.J."/>
        </authorList>
    </citation>
    <scope>NUCLEOTIDE SEQUENCE</scope>
    <source>
        <strain evidence="4">1068</strain>
    </source>
</reference>
<dbReference type="InterPro" id="IPR003583">
    <property type="entry name" value="Hlx-hairpin-Hlx_DNA-bd_motif"/>
</dbReference>
<feature type="domain" description="Helix-hairpin-helix DNA-binding motif class 1" evidence="3">
    <location>
        <begin position="182"/>
        <end position="201"/>
    </location>
</feature>
<dbReference type="GO" id="GO:0015628">
    <property type="term" value="P:protein secretion by the type II secretion system"/>
    <property type="evidence" value="ECO:0007669"/>
    <property type="project" value="TreeGrafter"/>
</dbReference>
<dbReference type="InterPro" id="IPR051675">
    <property type="entry name" value="Endo/Exo/Phosphatase_dom_1"/>
</dbReference>
<keyword evidence="4" id="KW-0238">DNA-binding</keyword>
<feature type="compositionally biased region" description="Basic and acidic residues" evidence="1">
    <location>
        <begin position="53"/>
        <end position="71"/>
    </location>
</feature>
<evidence type="ECO:0000259" key="3">
    <source>
        <dbReference type="SMART" id="SM00278"/>
    </source>
</evidence>
<dbReference type="SUPFAM" id="SSF47781">
    <property type="entry name" value="RuvA domain 2-like"/>
    <property type="match status" value="1"/>
</dbReference>